<gene>
    <name evidence="2" type="ORF">AB6M95_00480</name>
</gene>
<sequence>MSNNIEIKASVEDAQHLRELIETSCGKPSDILIQRDIFYRLNNSRLKMRNVNGHSELIYYSRANTSGPKLSKYLRVPIIFPGIVHFVLKTILGVRGVVNKKRVLFFSENTRIHLDEVDKLGAFLELEVVLEQAEDSEAGIAKANQLMSIFNIKEEDLISRSYIDLLENDIEPHNL</sequence>
<dbReference type="InterPro" id="IPR033469">
    <property type="entry name" value="CYTH-like_dom_sf"/>
</dbReference>
<evidence type="ECO:0000313" key="3">
    <source>
        <dbReference type="Proteomes" id="UP001568698"/>
    </source>
</evidence>
<protein>
    <submittedName>
        <fullName evidence="2">Class IV adenylate cyclase</fullName>
    </submittedName>
</protein>
<proteinExistence type="predicted"/>
<reference evidence="2 3" key="1">
    <citation type="submission" date="2024-08" db="EMBL/GenBank/DDBJ databases">
        <title>Sulfate-reducing bacteria isolated from formation water of the oil field in Kazakhstan and description of Pseudodesulfovibrio sp.</title>
        <authorList>
            <person name="Bidzhieva S.K."/>
            <person name="Tourova T.P."/>
            <person name="Grouzdev D.S."/>
            <person name="Beletsky A.V."/>
            <person name="Sokolova D.S."/>
            <person name="Samigullina S.R."/>
            <person name="Poltaraus A.B."/>
            <person name="Avtukh A.N."/>
            <person name="Tereshina V.M."/>
            <person name="Zhaparov N.S."/>
            <person name="Mardanov A.V."/>
            <person name="Nazina T.N."/>
        </authorList>
    </citation>
    <scope>NUCLEOTIDE SEQUENCE [LARGE SCALE GENOMIC DNA]</scope>
    <source>
        <strain evidence="2 3">9FUS</strain>
    </source>
</reference>
<keyword evidence="3" id="KW-1185">Reference proteome</keyword>
<evidence type="ECO:0000259" key="1">
    <source>
        <dbReference type="PROSITE" id="PS51707"/>
    </source>
</evidence>
<name>A0ABV4JXL0_9BACT</name>
<dbReference type="Pfam" id="PF01928">
    <property type="entry name" value="CYTH"/>
    <property type="match status" value="1"/>
</dbReference>
<dbReference type="RefSeq" id="WP_371384765.1">
    <property type="nucleotide sequence ID" value="NZ_JBGLYH010000001.1"/>
</dbReference>
<organism evidence="2 3">
    <name type="scientific">Pseudodesulfovibrio karagichevae</name>
    <dbReference type="NCBI Taxonomy" id="3239305"/>
    <lineage>
        <taxon>Bacteria</taxon>
        <taxon>Pseudomonadati</taxon>
        <taxon>Thermodesulfobacteriota</taxon>
        <taxon>Desulfovibrionia</taxon>
        <taxon>Desulfovibrionales</taxon>
        <taxon>Desulfovibrionaceae</taxon>
    </lineage>
</organism>
<accession>A0ABV4JXL0</accession>
<dbReference type="Proteomes" id="UP001568698">
    <property type="component" value="Unassembled WGS sequence"/>
</dbReference>
<dbReference type="InterPro" id="IPR008173">
    <property type="entry name" value="Adenylyl_cyclase_CyaB"/>
</dbReference>
<evidence type="ECO:0000313" key="2">
    <source>
        <dbReference type="EMBL" id="MEZ7195210.1"/>
    </source>
</evidence>
<dbReference type="SMART" id="SM01118">
    <property type="entry name" value="CYTH"/>
    <property type="match status" value="1"/>
</dbReference>
<comment type="caution">
    <text evidence="2">The sequence shown here is derived from an EMBL/GenBank/DDBJ whole genome shotgun (WGS) entry which is preliminary data.</text>
</comment>
<dbReference type="SUPFAM" id="SSF55154">
    <property type="entry name" value="CYTH-like phosphatases"/>
    <property type="match status" value="1"/>
</dbReference>
<dbReference type="Gene3D" id="2.40.320.10">
    <property type="entry name" value="Hypothetical Protein Pfu-838710-001"/>
    <property type="match status" value="1"/>
</dbReference>
<dbReference type="CDD" id="cd07890">
    <property type="entry name" value="CYTH-like_AC_IV-like"/>
    <property type="match status" value="1"/>
</dbReference>
<dbReference type="PROSITE" id="PS51707">
    <property type="entry name" value="CYTH"/>
    <property type="match status" value="1"/>
</dbReference>
<dbReference type="EMBL" id="JBGLYH010000001">
    <property type="protein sequence ID" value="MEZ7195210.1"/>
    <property type="molecule type" value="Genomic_DNA"/>
</dbReference>
<feature type="domain" description="CYTH" evidence="1">
    <location>
        <begin position="2"/>
        <end position="168"/>
    </location>
</feature>
<dbReference type="InterPro" id="IPR023577">
    <property type="entry name" value="CYTH_domain"/>
</dbReference>
<dbReference type="PANTHER" id="PTHR21028:SF2">
    <property type="entry name" value="CYTH DOMAIN-CONTAINING PROTEIN"/>
    <property type="match status" value="1"/>
</dbReference>
<dbReference type="PANTHER" id="PTHR21028">
    <property type="entry name" value="SI:CH211-156B7.4"/>
    <property type="match status" value="1"/>
</dbReference>